<dbReference type="Pfam" id="PF04444">
    <property type="entry name" value="Dioxygenase_N"/>
    <property type="match status" value="1"/>
</dbReference>
<dbReference type="InterPro" id="IPR007535">
    <property type="entry name" value="Catechol_dOase_N"/>
</dbReference>
<dbReference type="Gene3D" id="6.10.10.40">
    <property type="entry name" value="Catechol 1,2-dioxygenase multimerisation domain-like"/>
    <property type="match status" value="1"/>
</dbReference>
<name>Q9R5D3_BURCE</name>
<dbReference type="GO" id="GO:0005506">
    <property type="term" value="F:iron ion binding"/>
    <property type="evidence" value="ECO:0007669"/>
    <property type="project" value="InterPro"/>
</dbReference>
<sequence>MNKRVKDVVDAIVAAVQRVLDQKEVTEAEYRTAVHYLMQVAEQR</sequence>
<evidence type="ECO:0000259" key="1">
    <source>
        <dbReference type="Pfam" id="PF04444"/>
    </source>
</evidence>
<dbReference type="PIR" id="S32316">
    <property type="entry name" value="S32316"/>
</dbReference>
<organism>
    <name type="scientific">Burkholderia cepacia</name>
    <name type="common">Pseudomonas cepacia</name>
    <dbReference type="NCBI Taxonomy" id="292"/>
    <lineage>
        <taxon>Bacteria</taxon>
        <taxon>Pseudomonadati</taxon>
        <taxon>Pseudomonadota</taxon>
        <taxon>Betaproteobacteria</taxon>
        <taxon>Burkholderiales</taxon>
        <taxon>Burkholderiaceae</taxon>
        <taxon>Burkholderia</taxon>
        <taxon>Burkholderia cepacia complex</taxon>
    </lineage>
</organism>
<dbReference type="GO" id="GO:0018576">
    <property type="term" value="F:catechol 1,2-dioxygenase activity"/>
    <property type="evidence" value="ECO:0007669"/>
    <property type="project" value="InterPro"/>
</dbReference>
<proteinExistence type="evidence at protein level"/>
<dbReference type="GO" id="GO:0009712">
    <property type="term" value="P:catechol-containing compound metabolic process"/>
    <property type="evidence" value="ECO:0007669"/>
    <property type="project" value="InterPro"/>
</dbReference>
<protein>
    <submittedName>
        <fullName>3,5-DICHLOROCATECHOL 1,2-dioxygenase</fullName>
    </submittedName>
</protein>
<dbReference type="InterPro" id="IPR015889">
    <property type="entry name" value="Intradiol_dOase_core"/>
</dbReference>
<dbReference type="SUPFAM" id="SSF49482">
    <property type="entry name" value="Aromatic compound dioxygenase"/>
    <property type="match status" value="1"/>
</dbReference>
<feature type="domain" description="Catechol dioxygenase N-terminal" evidence="1">
    <location>
        <begin position="2"/>
        <end position="42"/>
    </location>
</feature>
<dbReference type="InterPro" id="IPR043029">
    <property type="entry name" value="1_2-CTD_multi_dom"/>
</dbReference>
<reference key="1">
    <citation type="journal article" date="1993" name="Arch. Biochem. Biophys.">
        <title>Purification of 3,5-dichlorocatechol 1,2-dioxygenase, a nonheme iron dioxygenase and a key enzyme in the biodegradation of a herbicide, 2,4-dichlorophenoxyacetic acid (2,4-D), from Pseudomonas cepacia CSV90.</title>
        <authorList>
            <person name="Bhat M.A."/>
            <person name="Ishida T."/>
            <person name="Horiike K."/>
            <person name="Vaidyanathan C.S."/>
            <person name="Nozaki M."/>
        </authorList>
    </citation>
    <scope>PROTEIN SEQUENCE</scope>
</reference>
<dbReference type="AlphaFoldDB" id="Q9R5D3"/>
<accession>Q9R5D3</accession>
<keyword id="KW-0903">Direct protein sequencing</keyword>